<dbReference type="EMBL" id="CH479212">
    <property type="protein sequence ID" value="EDW33239.1"/>
    <property type="molecule type" value="Genomic_DNA"/>
</dbReference>
<sequence>MDFLRDAGATITCGEVTAVIRRKRKTEEEEEQGHDIVDTRAGSTTQPETTTVRTINRNHPTGLGGTTRLPAVGKPNRTGDAELADRSKHAQRRFKLSKGAGMACWEKVGRSGDVRICTWFSTERT</sequence>
<dbReference type="AlphaFoldDB" id="B4H622"/>
<gene>
    <name evidence="2" type="primary">Dper\GL24580</name>
    <name evidence="2" type="ORF">Dper_GL24580</name>
</gene>
<evidence type="ECO:0000313" key="3">
    <source>
        <dbReference type="Proteomes" id="UP000008744"/>
    </source>
</evidence>
<name>B4H622_DROPE</name>
<accession>B4H622</accession>
<organism evidence="3">
    <name type="scientific">Drosophila persimilis</name>
    <name type="common">Fruit fly</name>
    <dbReference type="NCBI Taxonomy" id="7234"/>
    <lineage>
        <taxon>Eukaryota</taxon>
        <taxon>Metazoa</taxon>
        <taxon>Ecdysozoa</taxon>
        <taxon>Arthropoda</taxon>
        <taxon>Hexapoda</taxon>
        <taxon>Insecta</taxon>
        <taxon>Pterygota</taxon>
        <taxon>Neoptera</taxon>
        <taxon>Endopterygota</taxon>
        <taxon>Diptera</taxon>
        <taxon>Brachycera</taxon>
        <taxon>Muscomorpha</taxon>
        <taxon>Ephydroidea</taxon>
        <taxon>Drosophilidae</taxon>
        <taxon>Drosophila</taxon>
        <taxon>Sophophora</taxon>
    </lineage>
</organism>
<feature type="region of interest" description="Disordered" evidence="1">
    <location>
        <begin position="23"/>
        <end position="92"/>
    </location>
</feature>
<feature type="compositionally biased region" description="Basic and acidic residues" evidence="1">
    <location>
        <begin position="77"/>
        <end position="88"/>
    </location>
</feature>
<feature type="compositionally biased region" description="Polar residues" evidence="1">
    <location>
        <begin position="41"/>
        <end position="59"/>
    </location>
</feature>
<reference evidence="2 3" key="1">
    <citation type="journal article" date="2007" name="Nature">
        <title>Evolution of genes and genomes on the Drosophila phylogeny.</title>
        <authorList>
            <consortium name="Drosophila 12 Genomes Consortium"/>
            <person name="Clark A.G."/>
            <person name="Eisen M.B."/>
            <person name="Smith D.R."/>
            <person name="Bergman C.M."/>
            <person name="Oliver B."/>
            <person name="Markow T.A."/>
            <person name="Kaufman T.C."/>
            <person name="Kellis M."/>
            <person name="Gelbart W."/>
            <person name="Iyer V.N."/>
            <person name="Pollard D.A."/>
            <person name="Sackton T.B."/>
            <person name="Larracuente A.M."/>
            <person name="Singh N.D."/>
            <person name="Abad J.P."/>
            <person name="Abt D.N."/>
            <person name="Adryan B."/>
            <person name="Aguade M."/>
            <person name="Akashi H."/>
            <person name="Anderson W.W."/>
            <person name="Aquadro C.F."/>
            <person name="Ardell D.H."/>
            <person name="Arguello R."/>
            <person name="Artieri C.G."/>
            <person name="Barbash D.A."/>
            <person name="Barker D."/>
            <person name="Barsanti P."/>
            <person name="Batterham P."/>
            <person name="Batzoglou S."/>
            <person name="Begun D."/>
            <person name="Bhutkar A."/>
            <person name="Blanco E."/>
            <person name="Bosak S.A."/>
            <person name="Bradley R.K."/>
            <person name="Brand A.D."/>
            <person name="Brent M.R."/>
            <person name="Brooks A.N."/>
            <person name="Brown R.H."/>
            <person name="Butlin R.K."/>
            <person name="Caggese C."/>
            <person name="Calvi B.R."/>
            <person name="Bernardo de Carvalho A."/>
            <person name="Caspi A."/>
            <person name="Castrezana S."/>
            <person name="Celniker S.E."/>
            <person name="Chang J.L."/>
            <person name="Chapple C."/>
            <person name="Chatterji S."/>
            <person name="Chinwalla A."/>
            <person name="Civetta A."/>
            <person name="Clifton S.W."/>
            <person name="Comeron J.M."/>
            <person name="Costello J.C."/>
            <person name="Coyne J.A."/>
            <person name="Daub J."/>
            <person name="David R.G."/>
            <person name="Delcher A.L."/>
            <person name="Delehaunty K."/>
            <person name="Do C.B."/>
            <person name="Ebling H."/>
            <person name="Edwards K."/>
            <person name="Eickbush T."/>
            <person name="Evans J.D."/>
            <person name="Filipski A."/>
            <person name="Findeiss S."/>
            <person name="Freyhult E."/>
            <person name="Fulton L."/>
            <person name="Fulton R."/>
            <person name="Garcia A.C."/>
            <person name="Gardiner A."/>
            <person name="Garfield D.A."/>
            <person name="Garvin B.E."/>
            <person name="Gibson G."/>
            <person name="Gilbert D."/>
            <person name="Gnerre S."/>
            <person name="Godfrey J."/>
            <person name="Good R."/>
            <person name="Gotea V."/>
            <person name="Gravely B."/>
            <person name="Greenberg A.J."/>
            <person name="Griffiths-Jones S."/>
            <person name="Gross S."/>
            <person name="Guigo R."/>
            <person name="Gustafson E.A."/>
            <person name="Haerty W."/>
            <person name="Hahn M.W."/>
            <person name="Halligan D.L."/>
            <person name="Halpern A.L."/>
            <person name="Halter G.M."/>
            <person name="Han M.V."/>
            <person name="Heger A."/>
            <person name="Hillier L."/>
            <person name="Hinrichs A.S."/>
            <person name="Holmes I."/>
            <person name="Hoskins R.A."/>
            <person name="Hubisz M.J."/>
            <person name="Hultmark D."/>
            <person name="Huntley M.A."/>
            <person name="Jaffe D.B."/>
            <person name="Jagadeeshan S."/>
            <person name="Jeck W.R."/>
            <person name="Johnson J."/>
            <person name="Jones C.D."/>
            <person name="Jordan W.C."/>
            <person name="Karpen G.H."/>
            <person name="Kataoka E."/>
            <person name="Keightley P.D."/>
            <person name="Kheradpour P."/>
            <person name="Kirkness E.F."/>
            <person name="Koerich L.B."/>
            <person name="Kristiansen K."/>
            <person name="Kudrna D."/>
            <person name="Kulathinal R.J."/>
            <person name="Kumar S."/>
            <person name="Kwok R."/>
            <person name="Lander E."/>
            <person name="Langley C.H."/>
            <person name="Lapoint R."/>
            <person name="Lazzaro B.P."/>
            <person name="Lee S.J."/>
            <person name="Levesque L."/>
            <person name="Li R."/>
            <person name="Lin C.F."/>
            <person name="Lin M.F."/>
            <person name="Lindblad-Toh K."/>
            <person name="Llopart A."/>
            <person name="Long M."/>
            <person name="Low L."/>
            <person name="Lozovsky E."/>
            <person name="Lu J."/>
            <person name="Luo M."/>
            <person name="Machado C.A."/>
            <person name="Makalowski W."/>
            <person name="Marzo M."/>
            <person name="Matsuda M."/>
            <person name="Matzkin L."/>
            <person name="McAllister B."/>
            <person name="McBride C.S."/>
            <person name="McKernan B."/>
            <person name="McKernan K."/>
            <person name="Mendez-Lago M."/>
            <person name="Minx P."/>
            <person name="Mollenhauer M.U."/>
            <person name="Montooth K."/>
            <person name="Mount S.M."/>
            <person name="Mu X."/>
            <person name="Myers E."/>
            <person name="Negre B."/>
            <person name="Newfeld S."/>
            <person name="Nielsen R."/>
            <person name="Noor M.A."/>
            <person name="O'Grady P."/>
            <person name="Pachter L."/>
            <person name="Papaceit M."/>
            <person name="Parisi M.J."/>
            <person name="Parisi M."/>
            <person name="Parts L."/>
            <person name="Pedersen J.S."/>
            <person name="Pesole G."/>
            <person name="Phillippy A.M."/>
            <person name="Ponting C.P."/>
            <person name="Pop M."/>
            <person name="Porcelli D."/>
            <person name="Powell J.R."/>
            <person name="Prohaska S."/>
            <person name="Pruitt K."/>
            <person name="Puig M."/>
            <person name="Quesneville H."/>
            <person name="Ram K.R."/>
            <person name="Rand D."/>
            <person name="Rasmussen M.D."/>
            <person name="Reed L.K."/>
            <person name="Reenan R."/>
            <person name="Reily A."/>
            <person name="Remington K.A."/>
            <person name="Rieger T.T."/>
            <person name="Ritchie M.G."/>
            <person name="Robin C."/>
            <person name="Rogers Y.H."/>
            <person name="Rohde C."/>
            <person name="Rozas J."/>
            <person name="Rubenfield M.J."/>
            <person name="Ruiz A."/>
            <person name="Russo S."/>
            <person name="Salzberg S.L."/>
            <person name="Sanchez-Gracia A."/>
            <person name="Saranga D.J."/>
            <person name="Sato H."/>
            <person name="Schaeffer S.W."/>
            <person name="Schatz M.C."/>
            <person name="Schlenke T."/>
            <person name="Schwartz R."/>
            <person name="Segarra C."/>
            <person name="Singh R.S."/>
            <person name="Sirot L."/>
            <person name="Sirota M."/>
            <person name="Sisneros N.B."/>
            <person name="Smith C.D."/>
            <person name="Smith T.F."/>
            <person name="Spieth J."/>
            <person name="Stage D.E."/>
            <person name="Stark A."/>
            <person name="Stephan W."/>
            <person name="Strausberg R.L."/>
            <person name="Strempel S."/>
            <person name="Sturgill D."/>
            <person name="Sutton G."/>
            <person name="Sutton G.G."/>
            <person name="Tao W."/>
            <person name="Teichmann S."/>
            <person name="Tobari Y.N."/>
            <person name="Tomimura Y."/>
            <person name="Tsolas J.M."/>
            <person name="Valente V.L."/>
            <person name="Venter E."/>
            <person name="Venter J.C."/>
            <person name="Vicario S."/>
            <person name="Vieira F.G."/>
            <person name="Vilella A.J."/>
            <person name="Villasante A."/>
            <person name="Walenz B."/>
            <person name="Wang J."/>
            <person name="Wasserman M."/>
            <person name="Watts T."/>
            <person name="Wilson D."/>
            <person name="Wilson R.K."/>
            <person name="Wing R.A."/>
            <person name="Wolfner M.F."/>
            <person name="Wong A."/>
            <person name="Wong G.K."/>
            <person name="Wu C.I."/>
            <person name="Wu G."/>
            <person name="Yamamoto D."/>
            <person name="Yang H.P."/>
            <person name="Yang S.P."/>
            <person name="Yorke J.A."/>
            <person name="Yoshida K."/>
            <person name="Zdobnov E."/>
            <person name="Zhang P."/>
            <person name="Zhang Y."/>
            <person name="Zimin A.V."/>
            <person name="Baldwin J."/>
            <person name="Abdouelleil A."/>
            <person name="Abdulkadir J."/>
            <person name="Abebe A."/>
            <person name="Abera B."/>
            <person name="Abreu J."/>
            <person name="Acer S.C."/>
            <person name="Aftuck L."/>
            <person name="Alexander A."/>
            <person name="An P."/>
            <person name="Anderson E."/>
            <person name="Anderson S."/>
            <person name="Arachi H."/>
            <person name="Azer M."/>
            <person name="Bachantsang P."/>
            <person name="Barry A."/>
            <person name="Bayul T."/>
            <person name="Berlin A."/>
            <person name="Bessette D."/>
            <person name="Bloom T."/>
            <person name="Blye J."/>
            <person name="Boguslavskiy L."/>
            <person name="Bonnet C."/>
            <person name="Boukhgalter B."/>
            <person name="Bourzgui I."/>
            <person name="Brown A."/>
            <person name="Cahill P."/>
            <person name="Channer S."/>
            <person name="Cheshatsang Y."/>
            <person name="Chuda L."/>
            <person name="Citroen M."/>
            <person name="Collymore A."/>
            <person name="Cooke P."/>
            <person name="Costello M."/>
            <person name="D'Aco K."/>
            <person name="Daza R."/>
            <person name="De Haan G."/>
            <person name="DeGray S."/>
            <person name="DeMaso C."/>
            <person name="Dhargay N."/>
            <person name="Dooley K."/>
            <person name="Dooley E."/>
            <person name="Doricent M."/>
            <person name="Dorje P."/>
            <person name="Dorjee K."/>
            <person name="Dupes A."/>
            <person name="Elong R."/>
            <person name="Falk J."/>
            <person name="Farina A."/>
            <person name="Faro S."/>
            <person name="Ferguson D."/>
            <person name="Fisher S."/>
            <person name="Foley C.D."/>
            <person name="Franke A."/>
            <person name="Friedrich D."/>
            <person name="Gadbois L."/>
            <person name="Gearin G."/>
            <person name="Gearin C.R."/>
            <person name="Giannoukos G."/>
            <person name="Goode T."/>
            <person name="Graham J."/>
            <person name="Grandbois E."/>
            <person name="Grewal S."/>
            <person name="Gyaltsen K."/>
            <person name="Hafez N."/>
            <person name="Hagos B."/>
            <person name="Hall J."/>
            <person name="Henson C."/>
            <person name="Hollinger A."/>
            <person name="Honan T."/>
            <person name="Huard M.D."/>
            <person name="Hughes L."/>
            <person name="Hurhula B."/>
            <person name="Husby M.E."/>
            <person name="Kamat A."/>
            <person name="Kanga B."/>
            <person name="Kashin S."/>
            <person name="Khazanovich D."/>
            <person name="Kisner P."/>
            <person name="Lance K."/>
            <person name="Lara M."/>
            <person name="Lee W."/>
            <person name="Lennon N."/>
            <person name="Letendre F."/>
            <person name="LeVine R."/>
            <person name="Lipovsky A."/>
            <person name="Liu X."/>
            <person name="Liu J."/>
            <person name="Liu S."/>
            <person name="Lokyitsang T."/>
            <person name="Lokyitsang Y."/>
            <person name="Lubonja R."/>
            <person name="Lui A."/>
            <person name="MacDonald P."/>
            <person name="Magnisalis V."/>
            <person name="Maru K."/>
            <person name="Matthews C."/>
            <person name="McCusker W."/>
            <person name="McDonough S."/>
            <person name="Mehta T."/>
            <person name="Meldrim J."/>
            <person name="Meneus L."/>
            <person name="Mihai O."/>
            <person name="Mihalev A."/>
            <person name="Mihova T."/>
            <person name="Mittelman R."/>
            <person name="Mlenga V."/>
            <person name="Montmayeur A."/>
            <person name="Mulrain L."/>
            <person name="Navidi A."/>
            <person name="Naylor J."/>
            <person name="Negash T."/>
            <person name="Nguyen T."/>
            <person name="Nguyen N."/>
            <person name="Nicol R."/>
            <person name="Norbu C."/>
            <person name="Norbu N."/>
            <person name="Novod N."/>
            <person name="O'Neill B."/>
            <person name="Osman S."/>
            <person name="Markiewicz E."/>
            <person name="Oyono O.L."/>
            <person name="Patti C."/>
            <person name="Phunkhang P."/>
            <person name="Pierre F."/>
            <person name="Priest M."/>
            <person name="Raghuraman S."/>
            <person name="Rege F."/>
            <person name="Reyes R."/>
            <person name="Rise C."/>
            <person name="Rogov P."/>
            <person name="Ross K."/>
            <person name="Ryan E."/>
            <person name="Settipalli S."/>
            <person name="Shea T."/>
            <person name="Sherpa N."/>
            <person name="Shi L."/>
            <person name="Shih D."/>
            <person name="Sparrow T."/>
            <person name="Spaulding J."/>
            <person name="Stalker J."/>
            <person name="Stange-Thomann N."/>
            <person name="Stavropoulos S."/>
            <person name="Stone C."/>
            <person name="Strader C."/>
            <person name="Tesfaye S."/>
            <person name="Thomson T."/>
            <person name="Thoulutsang Y."/>
            <person name="Thoulutsang D."/>
            <person name="Topham K."/>
            <person name="Topping I."/>
            <person name="Tsamla T."/>
            <person name="Vassiliev H."/>
            <person name="Vo A."/>
            <person name="Wangchuk T."/>
            <person name="Wangdi T."/>
            <person name="Weiand M."/>
            <person name="Wilkinson J."/>
            <person name="Wilson A."/>
            <person name="Yadav S."/>
            <person name="Young G."/>
            <person name="Yu Q."/>
            <person name="Zembek L."/>
            <person name="Zhong D."/>
            <person name="Zimmer A."/>
            <person name="Zwirko Z."/>
            <person name="Jaffe D.B."/>
            <person name="Alvarez P."/>
            <person name="Brockman W."/>
            <person name="Butler J."/>
            <person name="Chin C."/>
            <person name="Gnerre S."/>
            <person name="Grabherr M."/>
            <person name="Kleber M."/>
            <person name="Mauceli E."/>
            <person name="MacCallum I."/>
        </authorList>
    </citation>
    <scope>NUCLEOTIDE SEQUENCE [LARGE SCALE GENOMIC DNA]</scope>
    <source>
        <strain evidence="3">MSH-3 / Tucson 14011-0111.49</strain>
    </source>
</reference>
<evidence type="ECO:0000313" key="2">
    <source>
        <dbReference type="EMBL" id="EDW33239.1"/>
    </source>
</evidence>
<dbReference type="Proteomes" id="UP000008744">
    <property type="component" value="Unassembled WGS sequence"/>
</dbReference>
<evidence type="ECO:0000256" key="1">
    <source>
        <dbReference type="SAM" id="MobiDB-lite"/>
    </source>
</evidence>
<keyword evidence="3" id="KW-1185">Reference proteome</keyword>
<dbReference type="HOGENOM" id="CLU_1994965_0_0_1"/>
<proteinExistence type="predicted"/>
<protein>
    <submittedName>
        <fullName evidence="2">GL24580</fullName>
    </submittedName>
</protein>